<comment type="caution">
    <text evidence="1">The sequence shown here is derived from an EMBL/GenBank/DDBJ whole genome shotgun (WGS) entry which is preliminary data.</text>
</comment>
<keyword evidence="2" id="KW-1185">Reference proteome</keyword>
<organism evidence="1 2">
    <name type="scientific">Nocardioides cavernaquae</name>
    <dbReference type="NCBI Taxonomy" id="2321396"/>
    <lineage>
        <taxon>Bacteria</taxon>
        <taxon>Bacillati</taxon>
        <taxon>Actinomycetota</taxon>
        <taxon>Actinomycetes</taxon>
        <taxon>Propionibacteriales</taxon>
        <taxon>Nocardioidaceae</taxon>
        <taxon>Nocardioides</taxon>
    </lineage>
</organism>
<evidence type="ECO:0000313" key="2">
    <source>
        <dbReference type="Proteomes" id="UP000276542"/>
    </source>
</evidence>
<protein>
    <submittedName>
        <fullName evidence="1">Uncharacterized protein</fullName>
    </submittedName>
</protein>
<reference evidence="2" key="1">
    <citation type="submission" date="2018-09" db="EMBL/GenBank/DDBJ databases">
        <authorList>
            <person name="Zhu H."/>
        </authorList>
    </citation>
    <scope>NUCLEOTIDE SEQUENCE [LARGE SCALE GENOMIC DNA]</scope>
    <source>
        <strain evidence="2">K1W22B-1</strain>
    </source>
</reference>
<dbReference type="Proteomes" id="UP000276542">
    <property type="component" value="Unassembled WGS sequence"/>
</dbReference>
<sequence>MSIALLLLAFVAGGCGGPDEKTQRVIDEIDDARLTLYEVSLRDAEPVSSKVQDDGSVSVRYDRDNGYYGFTLVIRKAVYDPHACKARRDEGATCSWRDGILRSTFEEMSEVALDRGGETLALSGLVTEKDPELLEDAVEALQKAKKVDAETVASY</sequence>
<dbReference type="EMBL" id="QYRP01000002">
    <property type="protein sequence ID" value="RJS46420.1"/>
    <property type="molecule type" value="Genomic_DNA"/>
</dbReference>
<dbReference type="AlphaFoldDB" id="A0A3A5HEK7"/>
<proteinExistence type="predicted"/>
<name>A0A3A5HEK7_9ACTN</name>
<accession>A0A3A5HEK7</accession>
<gene>
    <name evidence="1" type="ORF">D4739_09480</name>
</gene>
<evidence type="ECO:0000313" key="1">
    <source>
        <dbReference type="EMBL" id="RJS46420.1"/>
    </source>
</evidence>